<dbReference type="AlphaFoldDB" id="A0AAW4HHM0"/>
<evidence type="ECO:0000313" key="2">
    <source>
        <dbReference type="EMBL" id="MBN8124575.1"/>
    </source>
</evidence>
<dbReference type="EMBL" id="JAFKOQ010000048">
    <property type="protein sequence ID" value="MBN8124575.1"/>
    <property type="molecule type" value="Genomic_DNA"/>
</dbReference>
<organism evidence="2 3">
    <name type="scientific">Vibrio vulnificus</name>
    <dbReference type="NCBI Taxonomy" id="672"/>
    <lineage>
        <taxon>Bacteria</taxon>
        <taxon>Pseudomonadati</taxon>
        <taxon>Pseudomonadota</taxon>
        <taxon>Gammaproteobacteria</taxon>
        <taxon>Vibrionales</taxon>
        <taxon>Vibrionaceae</taxon>
        <taxon>Vibrio</taxon>
    </lineage>
</organism>
<comment type="caution">
    <text evidence="2">The sequence shown here is derived from an EMBL/GenBank/DDBJ whole genome shotgun (WGS) entry which is preliminary data.</text>
</comment>
<evidence type="ECO:0000313" key="3">
    <source>
        <dbReference type="Proteomes" id="UP000664056"/>
    </source>
</evidence>
<reference evidence="2" key="1">
    <citation type="submission" date="2021-03" db="EMBL/GenBank/DDBJ databases">
        <title>Study of the foodborne Vibrio vulnificus isolates from China.</title>
        <authorList>
            <person name="Zheng Z."/>
            <person name="Ye L."/>
        </authorList>
    </citation>
    <scope>NUCLEOTIDE SEQUENCE</scope>
    <source>
        <strain evidence="2">Vv1582</strain>
    </source>
</reference>
<sequence length="152" mass="16876">MSKNPKHGYIRCFSCGEPSTVHIVGEARLLAQGEPPKNKRNTGRYYYVCPNCGTSQPKNAQERIQASLVEDVSQLLPLEANEGVVSRVGELKPFTVTKPEETKVQIERIEPDNTNKPKVTLSQSWLYLGGAAALVLIFTLINFFPRSTQNVS</sequence>
<name>A0AAW4HHM0_VIBVL</name>
<keyword evidence="1" id="KW-0812">Transmembrane</keyword>
<accession>A0AAW4HHM0</accession>
<dbReference type="RefSeq" id="WP_206623198.1">
    <property type="nucleotide sequence ID" value="NZ_JAFKOQ010000048.1"/>
</dbReference>
<gene>
    <name evidence="2" type="ORF">J0J18_22965</name>
</gene>
<keyword evidence="1" id="KW-0472">Membrane</keyword>
<keyword evidence="1" id="KW-1133">Transmembrane helix</keyword>
<evidence type="ECO:0008006" key="4">
    <source>
        <dbReference type="Google" id="ProtNLM"/>
    </source>
</evidence>
<proteinExistence type="predicted"/>
<feature type="transmembrane region" description="Helical" evidence="1">
    <location>
        <begin position="125"/>
        <end position="144"/>
    </location>
</feature>
<dbReference type="Proteomes" id="UP000664056">
    <property type="component" value="Unassembled WGS sequence"/>
</dbReference>
<protein>
    <recommendedName>
        <fullName evidence="4">Zinc ribbon domain-containing protein</fullName>
    </recommendedName>
</protein>
<evidence type="ECO:0000256" key="1">
    <source>
        <dbReference type="SAM" id="Phobius"/>
    </source>
</evidence>